<dbReference type="Pfam" id="PF00096">
    <property type="entry name" value="zf-C2H2"/>
    <property type="match status" value="1"/>
</dbReference>
<proteinExistence type="predicted"/>
<keyword evidence="7" id="KW-0805">Transcription regulation</keyword>
<dbReference type="OrthoDB" id="654211at2759"/>
<dbReference type="GO" id="GO:0005634">
    <property type="term" value="C:nucleus"/>
    <property type="evidence" value="ECO:0007669"/>
    <property type="project" value="UniProtKB-SubCell"/>
</dbReference>
<evidence type="ECO:0000256" key="10">
    <source>
        <dbReference type="PROSITE-ProRule" id="PRU00042"/>
    </source>
</evidence>
<evidence type="ECO:0000256" key="2">
    <source>
        <dbReference type="ARBA" id="ARBA00022491"/>
    </source>
</evidence>
<dbReference type="PANTHER" id="PTHR47428:SF1">
    <property type="entry name" value="REGULATORY PROTEIN MIG1-RELATED"/>
    <property type="match status" value="1"/>
</dbReference>
<sequence length="401" mass="44279">MTGKKQVDFPEDNDERPFRCETCARGFHRLEHKKRHMRTHTGEKPHHCAFPGCGKGFSRSDELKRHLRTHTSTSQRRTKKPKMRGMNAYQMGDEMIDGTLVGQPMLFQPVATRMTGLAVGMAPMNANIIQVSGPAGQAPNGMHPIVIPMMAHNGTNIPVYAQSPQGMYPQNATIQISNMPSGSVATSNYVQLQPSMQSFNRSTSSLTLSEASNSSIFSSNVSMHTNMSRPNSPSSAHEYNTPVQQKQQTQSPQTQKRFAGSIINALTAMKKGHTTDKKVSKEKSAKIDRYLSPPSPKDSRTVSTTSSTVSLGSLLNTSSATTHIIPSKEIINNQGSFLDSQKRIPGEARFQLSTDDEDNYYDDTDDNGESSVNNDKSRVSNVKLPPMSKVLRQIDFFNKPN</sequence>
<feature type="domain" description="C2H2-type" evidence="12">
    <location>
        <begin position="18"/>
        <end position="45"/>
    </location>
</feature>
<dbReference type="STRING" id="1064592.G0VF66"/>
<dbReference type="Proteomes" id="UP000001640">
    <property type="component" value="Chromosome 5"/>
</dbReference>
<dbReference type="FunFam" id="3.30.160.60:FF:000100">
    <property type="entry name" value="Zinc finger 45-like"/>
    <property type="match status" value="1"/>
</dbReference>
<reference evidence="13 14" key="1">
    <citation type="journal article" date="2011" name="Proc. Natl. Acad. Sci. U.S.A.">
        <title>Evolutionary erosion of yeast sex chromosomes by mating-type switching accidents.</title>
        <authorList>
            <person name="Gordon J.L."/>
            <person name="Armisen D."/>
            <person name="Proux-Wera E."/>
            <person name="Oheigeartaigh S.S."/>
            <person name="Byrne K.P."/>
            <person name="Wolfe K.H."/>
        </authorList>
    </citation>
    <scope>NUCLEOTIDE SEQUENCE [LARGE SCALE GENOMIC DNA]</scope>
    <source>
        <strain evidence="14">ATCC 76901 / BCRC 22586 / CBS 4309 / NBRC 1992 / NRRL Y-12630</strain>
    </source>
</reference>
<dbReference type="eggNOG" id="KOG1721">
    <property type="taxonomic scope" value="Eukaryota"/>
</dbReference>
<dbReference type="RefSeq" id="XP_003676492.1">
    <property type="nucleotide sequence ID" value="XM_003676444.1"/>
</dbReference>
<dbReference type="SUPFAM" id="SSF57667">
    <property type="entry name" value="beta-beta-alpha zinc fingers"/>
    <property type="match status" value="2"/>
</dbReference>
<name>G0VF66_NAUCA</name>
<keyword evidence="6" id="KW-0862">Zinc</keyword>
<organism evidence="13 14">
    <name type="scientific">Naumovozyma castellii</name>
    <name type="common">Yeast</name>
    <name type="synonym">Saccharomyces castellii</name>
    <dbReference type="NCBI Taxonomy" id="27288"/>
    <lineage>
        <taxon>Eukaryota</taxon>
        <taxon>Fungi</taxon>
        <taxon>Dikarya</taxon>
        <taxon>Ascomycota</taxon>
        <taxon>Saccharomycotina</taxon>
        <taxon>Saccharomycetes</taxon>
        <taxon>Saccharomycetales</taxon>
        <taxon>Saccharomycetaceae</taxon>
        <taxon>Naumovozyma</taxon>
    </lineage>
</organism>
<keyword evidence="2" id="KW-0678">Repressor</keyword>
<dbReference type="FunFam" id="3.30.160.60:FF:000125">
    <property type="entry name" value="Putative zinc finger protein 143"/>
    <property type="match status" value="1"/>
</dbReference>
<dbReference type="EMBL" id="HE576756">
    <property type="protein sequence ID" value="CCC70131.1"/>
    <property type="molecule type" value="Genomic_DNA"/>
</dbReference>
<dbReference type="GO" id="GO:0000433">
    <property type="term" value="P:carbon catabolite repression of transcription from RNA polymerase II promoter by glucose"/>
    <property type="evidence" value="ECO:0007669"/>
    <property type="project" value="TreeGrafter"/>
</dbReference>
<dbReference type="GO" id="GO:0000981">
    <property type="term" value="F:DNA-binding transcription factor activity, RNA polymerase II-specific"/>
    <property type="evidence" value="ECO:0007669"/>
    <property type="project" value="UniProtKB-ARBA"/>
</dbReference>
<evidence type="ECO:0000256" key="3">
    <source>
        <dbReference type="ARBA" id="ARBA00022723"/>
    </source>
</evidence>
<feature type="region of interest" description="Disordered" evidence="11">
    <location>
        <begin position="221"/>
        <end position="306"/>
    </location>
</feature>
<dbReference type="PROSITE" id="PS00028">
    <property type="entry name" value="ZINC_FINGER_C2H2_1"/>
    <property type="match status" value="2"/>
</dbReference>
<keyword evidence="5 10" id="KW-0863">Zinc-finger</keyword>
<dbReference type="OMA" id="HESLDHE"/>
<dbReference type="InterPro" id="IPR013087">
    <property type="entry name" value="Znf_C2H2_type"/>
</dbReference>
<evidence type="ECO:0000256" key="8">
    <source>
        <dbReference type="ARBA" id="ARBA00023163"/>
    </source>
</evidence>
<dbReference type="HOGENOM" id="CLU_039422_0_0_1"/>
<dbReference type="PANTHER" id="PTHR47428">
    <property type="entry name" value="REGULATORY PROTEIN MIG1-RELATED"/>
    <property type="match status" value="1"/>
</dbReference>
<dbReference type="KEGG" id="ncs:NCAS_0E00610"/>
<dbReference type="Gene3D" id="3.30.160.60">
    <property type="entry name" value="Classic Zinc Finger"/>
    <property type="match status" value="2"/>
</dbReference>
<feature type="compositionally biased region" description="Polar residues" evidence="11">
    <location>
        <begin position="223"/>
        <end position="243"/>
    </location>
</feature>
<feature type="region of interest" description="Disordered" evidence="11">
    <location>
        <begin position="353"/>
        <end position="383"/>
    </location>
</feature>
<dbReference type="GO" id="GO:0008270">
    <property type="term" value="F:zinc ion binding"/>
    <property type="evidence" value="ECO:0007669"/>
    <property type="project" value="UniProtKB-KW"/>
</dbReference>
<evidence type="ECO:0000256" key="1">
    <source>
        <dbReference type="ARBA" id="ARBA00004123"/>
    </source>
</evidence>
<evidence type="ECO:0000256" key="6">
    <source>
        <dbReference type="ARBA" id="ARBA00022833"/>
    </source>
</evidence>
<keyword evidence="3" id="KW-0479">Metal-binding</keyword>
<dbReference type="FunCoup" id="G0VF66">
    <property type="interactions" value="569"/>
</dbReference>
<dbReference type="GeneID" id="96903764"/>
<dbReference type="SMART" id="SM00355">
    <property type="entry name" value="ZnF_C2H2"/>
    <property type="match status" value="2"/>
</dbReference>
<evidence type="ECO:0000256" key="4">
    <source>
        <dbReference type="ARBA" id="ARBA00022737"/>
    </source>
</evidence>
<evidence type="ECO:0000256" key="9">
    <source>
        <dbReference type="ARBA" id="ARBA00023242"/>
    </source>
</evidence>
<dbReference type="InParanoid" id="G0VF66"/>
<dbReference type="GO" id="GO:0005737">
    <property type="term" value="C:cytoplasm"/>
    <property type="evidence" value="ECO:0007669"/>
    <property type="project" value="TreeGrafter"/>
</dbReference>
<dbReference type="InterPro" id="IPR036236">
    <property type="entry name" value="Znf_C2H2_sf"/>
</dbReference>
<feature type="compositionally biased region" description="Low complexity" evidence="11">
    <location>
        <begin position="244"/>
        <end position="256"/>
    </location>
</feature>
<reference key="2">
    <citation type="submission" date="2011-08" db="EMBL/GenBank/DDBJ databases">
        <title>Genome sequence of Naumovozyma castellii.</title>
        <authorList>
            <person name="Gordon J.L."/>
            <person name="Armisen D."/>
            <person name="Proux-Wera E."/>
            <person name="OhEigeartaigh S.S."/>
            <person name="Byrne K.P."/>
            <person name="Wolfe K.H."/>
        </authorList>
    </citation>
    <scope>NUCLEOTIDE SEQUENCE</scope>
    <source>
        <strain>Type strain:CBS 4309</strain>
    </source>
</reference>
<feature type="domain" description="C2H2-type" evidence="12">
    <location>
        <begin position="46"/>
        <end position="75"/>
    </location>
</feature>
<evidence type="ECO:0000256" key="7">
    <source>
        <dbReference type="ARBA" id="ARBA00023015"/>
    </source>
</evidence>
<feature type="compositionally biased region" description="Basic and acidic residues" evidence="11">
    <location>
        <begin position="273"/>
        <end position="289"/>
    </location>
</feature>
<accession>G0VF66</accession>
<evidence type="ECO:0000313" key="13">
    <source>
        <dbReference type="EMBL" id="CCC70131.1"/>
    </source>
</evidence>
<feature type="compositionally biased region" description="Acidic residues" evidence="11">
    <location>
        <begin position="354"/>
        <end position="368"/>
    </location>
</feature>
<gene>
    <name evidence="13" type="primary">NCAS0E00610</name>
    <name evidence="13" type="ordered locus">NCAS_0E00610</name>
</gene>
<keyword evidence="14" id="KW-1185">Reference proteome</keyword>
<dbReference type="PROSITE" id="PS50157">
    <property type="entry name" value="ZINC_FINGER_C2H2_2"/>
    <property type="match status" value="2"/>
</dbReference>
<evidence type="ECO:0000256" key="5">
    <source>
        <dbReference type="ARBA" id="ARBA00022771"/>
    </source>
</evidence>
<comment type="subcellular location">
    <subcellularLocation>
        <location evidence="1">Nucleus</location>
    </subcellularLocation>
</comment>
<keyword evidence="4" id="KW-0677">Repeat</keyword>
<protein>
    <recommendedName>
        <fullName evidence="12">C2H2-type domain-containing protein</fullName>
    </recommendedName>
</protein>
<evidence type="ECO:0000256" key="11">
    <source>
        <dbReference type="SAM" id="MobiDB-lite"/>
    </source>
</evidence>
<keyword evidence="9" id="KW-0539">Nucleus</keyword>
<evidence type="ECO:0000313" key="14">
    <source>
        <dbReference type="Proteomes" id="UP000001640"/>
    </source>
</evidence>
<dbReference type="GO" id="GO:0000978">
    <property type="term" value="F:RNA polymerase II cis-regulatory region sequence-specific DNA binding"/>
    <property type="evidence" value="ECO:0007669"/>
    <property type="project" value="TreeGrafter"/>
</dbReference>
<dbReference type="InterPro" id="IPR051007">
    <property type="entry name" value="creA/MIG_C2H2-ZnF"/>
</dbReference>
<keyword evidence="8" id="KW-0804">Transcription</keyword>
<dbReference type="AlphaFoldDB" id="G0VF66"/>
<evidence type="ECO:0000259" key="12">
    <source>
        <dbReference type="PROSITE" id="PS50157"/>
    </source>
</evidence>